<dbReference type="AlphaFoldDB" id="A0A0K2W457"/>
<dbReference type="InterPro" id="IPR005119">
    <property type="entry name" value="LysR_subst-bd"/>
</dbReference>
<dbReference type="InterPro" id="IPR036388">
    <property type="entry name" value="WH-like_DNA-bd_sf"/>
</dbReference>
<dbReference type="PRINTS" id="PR00039">
    <property type="entry name" value="HTHLYSR"/>
</dbReference>
<keyword evidence="3" id="KW-0238">DNA-binding</keyword>
<dbReference type="Pfam" id="PF00126">
    <property type="entry name" value="HTH_1"/>
    <property type="match status" value="1"/>
</dbReference>
<dbReference type="GO" id="GO:0003700">
    <property type="term" value="F:DNA-binding transcription factor activity"/>
    <property type="evidence" value="ECO:0007669"/>
    <property type="project" value="InterPro"/>
</dbReference>
<dbReference type="FunFam" id="1.10.10.10:FF:000001">
    <property type="entry name" value="LysR family transcriptional regulator"/>
    <property type="match status" value="1"/>
</dbReference>
<keyword evidence="2" id="KW-0805">Transcription regulation</keyword>
<evidence type="ECO:0000313" key="6">
    <source>
        <dbReference type="EMBL" id="CDX61114.1"/>
    </source>
</evidence>
<evidence type="ECO:0000256" key="3">
    <source>
        <dbReference type="ARBA" id="ARBA00023125"/>
    </source>
</evidence>
<sequence length="304" mass="32924">MDPADLQGIVAFVNAVEAGSFTGAGERLHVTKSAIGKSVAQLEQRLGVRLLNRTTRSLSPTSEGMSYYESCARALAEIEAGQALLASRRQVPSGKLRVDVPLAFGRRCVTPVLFDISRRFPDLAIEISFNDRRVDLIEEGIDLAVRMGELDDSSSLAARRIYAQRSAICAAPAYLEKHGRPQSVDDLARHSVIGYGREGVVRPWAIRDGAGHLTTFVPKARLVLGHGEPMLDAALAGCGIAFLPTWLAGQSLRRGALEMVLSDHLVEHIVVHAVWPLTRALTPKVRVVIDALVGHFSAPLWDAA</sequence>
<dbReference type="Pfam" id="PF03466">
    <property type="entry name" value="LysR_substrate"/>
    <property type="match status" value="1"/>
</dbReference>
<proteinExistence type="inferred from homology"/>
<comment type="similarity">
    <text evidence="1">Belongs to the LysR transcriptional regulatory family.</text>
</comment>
<keyword evidence="4" id="KW-0804">Transcription</keyword>
<dbReference type="Gene3D" id="3.40.190.290">
    <property type="match status" value="1"/>
</dbReference>
<protein>
    <submittedName>
        <fullName evidence="6">LysR substrate-binding protein</fullName>
    </submittedName>
</protein>
<dbReference type="PANTHER" id="PTHR30537:SF5">
    <property type="entry name" value="HTH-TYPE TRANSCRIPTIONAL ACTIVATOR TTDR-RELATED"/>
    <property type="match status" value="1"/>
</dbReference>
<dbReference type="Proteomes" id="UP000182888">
    <property type="component" value="Unassembled WGS sequence"/>
</dbReference>
<evidence type="ECO:0000256" key="1">
    <source>
        <dbReference type="ARBA" id="ARBA00009437"/>
    </source>
</evidence>
<gene>
    <name evidence="6" type="ORF">MPL1032_340048</name>
</gene>
<evidence type="ECO:0000256" key="2">
    <source>
        <dbReference type="ARBA" id="ARBA00023015"/>
    </source>
</evidence>
<feature type="domain" description="HTH lysR-type" evidence="5">
    <location>
        <begin position="1"/>
        <end position="61"/>
    </location>
</feature>
<dbReference type="InterPro" id="IPR036390">
    <property type="entry name" value="WH_DNA-bd_sf"/>
</dbReference>
<dbReference type="PANTHER" id="PTHR30537">
    <property type="entry name" value="HTH-TYPE TRANSCRIPTIONAL REGULATOR"/>
    <property type="match status" value="1"/>
</dbReference>
<dbReference type="PROSITE" id="PS50931">
    <property type="entry name" value="HTH_LYSR"/>
    <property type="match status" value="1"/>
</dbReference>
<organism evidence="6 7">
    <name type="scientific">Mesorhizobium plurifarium</name>
    <dbReference type="NCBI Taxonomy" id="69974"/>
    <lineage>
        <taxon>Bacteria</taxon>
        <taxon>Pseudomonadati</taxon>
        <taxon>Pseudomonadota</taxon>
        <taxon>Alphaproteobacteria</taxon>
        <taxon>Hyphomicrobiales</taxon>
        <taxon>Phyllobacteriaceae</taxon>
        <taxon>Mesorhizobium</taxon>
    </lineage>
</organism>
<dbReference type="GO" id="GO:0003677">
    <property type="term" value="F:DNA binding"/>
    <property type="evidence" value="ECO:0007669"/>
    <property type="project" value="UniProtKB-KW"/>
</dbReference>
<dbReference type="Gene3D" id="1.10.10.10">
    <property type="entry name" value="Winged helix-like DNA-binding domain superfamily/Winged helix DNA-binding domain"/>
    <property type="match status" value="1"/>
</dbReference>
<dbReference type="InterPro" id="IPR000847">
    <property type="entry name" value="LysR_HTH_N"/>
</dbReference>
<dbReference type="InterPro" id="IPR058163">
    <property type="entry name" value="LysR-type_TF_proteobact-type"/>
</dbReference>
<dbReference type="EMBL" id="CCND01000028">
    <property type="protein sequence ID" value="CDX61114.1"/>
    <property type="molecule type" value="Genomic_DNA"/>
</dbReference>
<evidence type="ECO:0000259" key="5">
    <source>
        <dbReference type="PROSITE" id="PS50931"/>
    </source>
</evidence>
<dbReference type="SUPFAM" id="SSF53850">
    <property type="entry name" value="Periplasmic binding protein-like II"/>
    <property type="match status" value="1"/>
</dbReference>
<dbReference type="CDD" id="cd08475">
    <property type="entry name" value="PBP2_CrgA_like_6"/>
    <property type="match status" value="1"/>
</dbReference>
<evidence type="ECO:0000313" key="7">
    <source>
        <dbReference type="Proteomes" id="UP000182888"/>
    </source>
</evidence>
<reference evidence="7" key="1">
    <citation type="submission" date="2014-08" db="EMBL/GenBank/DDBJ databases">
        <authorList>
            <person name="Edwards T."/>
        </authorList>
    </citation>
    <scope>NUCLEOTIDE SEQUENCE [LARGE SCALE GENOMIC DNA]</scope>
</reference>
<accession>A0A0K2W457</accession>
<evidence type="ECO:0000256" key="4">
    <source>
        <dbReference type="ARBA" id="ARBA00023163"/>
    </source>
</evidence>
<dbReference type="SUPFAM" id="SSF46785">
    <property type="entry name" value="Winged helix' DNA-binding domain"/>
    <property type="match status" value="1"/>
</dbReference>
<name>A0A0K2W457_MESPL</name>